<evidence type="ECO:0000313" key="1">
    <source>
        <dbReference type="EMBL" id="CAH2034785.1"/>
    </source>
</evidence>
<organism evidence="1 2">
    <name type="scientific">Iphiclides podalirius</name>
    <name type="common">scarce swallowtail</name>
    <dbReference type="NCBI Taxonomy" id="110791"/>
    <lineage>
        <taxon>Eukaryota</taxon>
        <taxon>Metazoa</taxon>
        <taxon>Ecdysozoa</taxon>
        <taxon>Arthropoda</taxon>
        <taxon>Hexapoda</taxon>
        <taxon>Insecta</taxon>
        <taxon>Pterygota</taxon>
        <taxon>Neoptera</taxon>
        <taxon>Endopterygota</taxon>
        <taxon>Lepidoptera</taxon>
        <taxon>Glossata</taxon>
        <taxon>Ditrysia</taxon>
        <taxon>Papilionoidea</taxon>
        <taxon>Papilionidae</taxon>
        <taxon>Papilioninae</taxon>
        <taxon>Iphiclides</taxon>
    </lineage>
</organism>
<proteinExistence type="predicted"/>
<keyword evidence="2" id="KW-1185">Reference proteome</keyword>
<dbReference type="Proteomes" id="UP000837857">
    <property type="component" value="Chromosome 1"/>
</dbReference>
<accession>A0ABN8HJW1</accession>
<protein>
    <submittedName>
        <fullName evidence="1">Uncharacterized protein</fullName>
    </submittedName>
</protein>
<feature type="non-terminal residue" evidence="1">
    <location>
        <position position="1"/>
    </location>
</feature>
<dbReference type="EMBL" id="OW152813">
    <property type="protein sequence ID" value="CAH2034785.1"/>
    <property type="molecule type" value="Genomic_DNA"/>
</dbReference>
<sequence>MNHLLSESLAIERLGCIKARSHLSGDTSRVAGPYRQTCPSDRMIESFAYEVGKTSGEMCPQSLHSPDLQLTPVSENYRGIRRPPDVALLSRA</sequence>
<name>A0ABN8HJW1_9NEOP</name>
<evidence type="ECO:0000313" key="2">
    <source>
        <dbReference type="Proteomes" id="UP000837857"/>
    </source>
</evidence>
<reference evidence="1" key="1">
    <citation type="submission" date="2022-03" db="EMBL/GenBank/DDBJ databases">
        <authorList>
            <person name="Martin H S."/>
        </authorList>
    </citation>
    <scope>NUCLEOTIDE SEQUENCE</scope>
</reference>
<gene>
    <name evidence="1" type="ORF">IPOD504_LOCUS288</name>
</gene>